<feature type="signal peptide" evidence="1">
    <location>
        <begin position="1"/>
        <end position="29"/>
    </location>
</feature>
<evidence type="ECO:0008006" key="3">
    <source>
        <dbReference type="Google" id="ProtNLM"/>
    </source>
</evidence>
<evidence type="ECO:0000313" key="2">
    <source>
        <dbReference type="EMBL" id="WTQ74695.1"/>
    </source>
</evidence>
<protein>
    <recommendedName>
        <fullName evidence="3">Secreted protein</fullName>
    </recommendedName>
</protein>
<organism evidence="2">
    <name type="scientific">Streptomyces sp. NBC_00148</name>
    <dbReference type="NCBI Taxonomy" id="2903626"/>
    <lineage>
        <taxon>Bacteria</taxon>
        <taxon>Bacillati</taxon>
        <taxon>Actinomycetota</taxon>
        <taxon>Actinomycetes</taxon>
        <taxon>Kitasatosporales</taxon>
        <taxon>Streptomycetaceae</taxon>
        <taxon>Streptomyces</taxon>
    </lineage>
</organism>
<sequence length="128" mass="13049">MLTTRLGRSALVAVAAGGLTLGASGMAAASADGPWSFSTDYAASAKFIANGDDLWVDDDKADGHSAVGVWSTSSSSGSVWNSKGAGTRQVGIGNLTENLRIAYVACWGESSNKSKVYNCDTYASIGTS</sequence>
<name>A0AAU1LTY3_9ACTN</name>
<reference evidence="2" key="1">
    <citation type="submission" date="2022-10" db="EMBL/GenBank/DDBJ databases">
        <title>The complete genomes of actinobacterial strains from the NBC collection.</title>
        <authorList>
            <person name="Joergensen T.S."/>
            <person name="Alvarez Arevalo M."/>
            <person name="Sterndorff E.B."/>
            <person name="Faurdal D."/>
            <person name="Vuksanovic O."/>
            <person name="Mourched A.-S."/>
            <person name="Charusanti P."/>
            <person name="Shaw S."/>
            <person name="Blin K."/>
            <person name="Weber T."/>
        </authorList>
    </citation>
    <scope>NUCLEOTIDE SEQUENCE</scope>
    <source>
        <strain evidence="2">NBC_00148</strain>
    </source>
</reference>
<gene>
    <name evidence="2" type="ORF">OG222_17010</name>
</gene>
<proteinExistence type="predicted"/>
<evidence type="ECO:0000256" key="1">
    <source>
        <dbReference type="SAM" id="SignalP"/>
    </source>
</evidence>
<dbReference type="AlphaFoldDB" id="A0AAU1LTY3"/>
<accession>A0AAU1LTY3</accession>
<keyword evidence="1" id="KW-0732">Signal</keyword>
<dbReference type="EMBL" id="CP108169">
    <property type="protein sequence ID" value="WTQ74695.1"/>
    <property type="molecule type" value="Genomic_DNA"/>
</dbReference>
<feature type="chain" id="PRO_5043770858" description="Secreted protein" evidence="1">
    <location>
        <begin position="30"/>
        <end position="128"/>
    </location>
</feature>